<evidence type="ECO:0000256" key="6">
    <source>
        <dbReference type="ARBA" id="ARBA00012102"/>
    </source>
</evidence>
<keyword evidence="16" id="KW-0479">Metal-binding</keyword>
<dbReference type="AlphaFoldDB" id="D6D240"/>
<evidence type="ECO:0000256" key="4">
    <source>
        <dbReference type="ARBA" id="ARBA00005225"/>
    </source>
</evidence>
<evidence type="ECO:0000256" key="9">
    <source>
        <dbReference type="ARBA" id="ARBA00022741"/>
    </source>
</evidence>
<name>D6D240_9BACE</name>
<dbReference type="GO" id="GO:0005524">
    <property type="term" value="F:ATP binding"/>
    <property type="evidence" value="ECO:0007669"/>
    <property type="project" value="UniProtKB-UniRule"/>
</dbReference>
<dbReference type="InterPro" id="IPR043129">
    <property type="entry name" value="ATPase_NBD"/>
</dbReference>
<dbReference type="NCBIfam" id="TIGR00671">
    <property type="entry name" value="baf"/>
    <property type="match status" value="1"/>
</dbReference>
<dbReference type="GO" id="GO:0005737">
    <property type="term" value="C:cytoplasm"/>
    <property type="evidence" value="ECO:0007669"/>
    <property type="project" value="UniProtKB-SubCell"/>
</dbReference>
<dbReference type="GO" id="GO:0004594">
    <property type="term" value="F:pantothenate kinase activity"/>
    <property type="evidence" value="ECO:0007669"/>
    <property type="project" value="UniProtKB-UniRule"/>
</dbReference>
<evidence type="ECO:0000256" key="12">
    <source>
        <dbReference type="ARBA" id="ARBA00022958"/>
    </source>
</evidence>
<comment type="subcellular location">
    <subcellularLocation>
        <location evidence="3 16">Cytoplasm</location>
    </subcellularLocation>
</comment>
<dbReference type="SUPFAM" id="SSF53067">
    <property type="entry name" value="Actin-like ATPase domain"/>
    <property type="match status" value="2"/>
</dbReference>
<organism evidence="17 18">
    <name type="scientific">Bacteroides xylanisolvens XB1A</name>
    <dbReference type="NCBI Taxonomy" id="657309"/>
    <lineage>
        <taxon>Bacteria</taxon>
        <taxon>Pseudomonadati</taxon>
        <taxon>Bacteroidota</taxon>
        <taxon>Bacteroidia</taxon>
        <taxon>Bacteroidales</taxon>
        <taxon>Bacteroidaceae</taxon>
        <taxon>Bacteroides</taxon>
    </lineage>
</organism>
<dbReference type="Proteomes" id="UP000008795">
    <property type="component" value="Chromosome"/>
</dbReference>
<feature type="binding site" evidence="16">
    <location>
        <position position="199"/>
    </location>
    <ligand>
        <name>substrate</name>
    </ligand>
</feature>
<dbReference type="PANTHER" id="PTHR34265">
    <property type="entry name" value="TYPE III PANTOTHENATE KINASE"/>
    <property type="match status" value="1"/>
</dbReference>
<keyword evidence="12 16" id="KW-0630">Potassium</keyword>
<comment type="similarity">
    <text evidence="14 16">Belongs to the type III pantothenate kinase family.</text>
</comment>
<comment type="cofactor">
    <cofactor evidence="16">
        <name>NH4(+)</name>
        <dbReference type="ChEBI" id="CHEBI:28938"/>
    </cofactor>
    <cofactor evidence="16">
        <name>K(+)</name>
        <dbReference type="ChEBI" id="CHEBI:29103"/>
    </cofactor>
    <text evidence="16">A monovalent cation. Ammonium or potassium.</text>
</comment>
<dbReference type="GO" id="GO:0015937">
    <property type="term" value="P:coenzyme A biosynthetic process"/>
    <property type="evidence" value="ECO:0007669"/>
    <property type="project" value="UniProtKB-UniRule"/>
</dbReference>
<evidence type="ECO:0000256" key="2">
    <source>
        <dbReference type="ARBA" id="ARBA00001958"/>
    </source>
</evidence>
<reference evidence="17 18" key="2">
    <citation type="submission" date="2010-03" db="EMBL/GenBank/DDBJ databases">
        <authorList>
            <person name="Pajon A."/>
        </authorList>
    </citation>
    <scope>NUCLEOTIDE SEQUENCE [LARGE SCALE GENOMIC DNA]</scope>
    <source>
        <strain evidence="17 18">XB1A</strain>
    </source>
</reference>
<dbReference type="NCBIfam" id="NF009854">
    <property type="entry name" value="PRK13320.1-6"/>
    <property type="match status" value="1"/>
</dbReference>
<evidence type="ECO:0000256" key="13">
    <source>
        <dbReference type="ARBA" id="ARBA00022993"/>
    </source>
</evidence>
<feature type="binding site" evidence="16">
    <location>
        <begin position="34"/>
        <end position="41"/>
    </location>
    <ligand>
        <name>ATP</name>
        <dbReference type="ChEBI" id="CHEBI:30616"/>
    </ligand>
</feature>
<evidence type="ECO:0000256" key="1">
    <source>
        <dbReference type="ARBA" id="ARBA00001206"/>
    </source>
</evidence>
<dbReference type="PANTHER" id="PTHR34265:SF1">
    <property type="entry name" value="TYPE III PANTOTHENATE KINASE"/>
    <property type="match status" value="1"/>
</dbReference>
<comment type="catalytic activity">
    <reaction evidence="1 16">
        <text>(R)-pantothenate + ATP = (R)-4'-phosphopantothenate + ADP + H(+)</text>
        <dbReference type="Rhea" id="RHEA:16373"/>
        <dbReference type="ChEBI" id="CHEBI:10986"/>
        <dbReference type="ChEBI" id="CHEBI:15378"/>
        <dbReference type="ChEBI" id="CHEBI:29032"/>
        <dbReference type="ChEBI" id="CHEBI:30616"/>
        <dbReference type="ChEBI" id="CHEBI:456216"/>
        <dbReference type="EC" id="2.7.1.33"/>
    </reaction>
</comment>
<dbReference type="CDD" id="cd24015">
    <property type="entry name" value="ASKHA_NBD_PanK-III"/>
    <property type="match status" value="1"/>
</dbReference>
<comment type="function">
    <text evidence="16">Catalyzes the phosphorylation of pantothenate (Pan), the first step in CoA biosynthesis.</text>
</comment>
<keyword evidence="7 16" id="KW-0963">Cytoplasm</keyword>
<feature type="binding site" evidence="16">
    <location>
        <position position="147"/>
    </location>
    <ligand>
        <name>ATP</name>
        <dbReference type="ChEBI" id="CHEBI:30616"/>
    </ligand>
</feature>
<feature type="binding site" evidence="16">
    <location>
        <begin position="121"/>
        <end position="124"/>
    </location>
    <ligand>
        <name>substrate</name>
    </ligand>
</feature>
<dbReference type="EC" id="2.7.1.33" evidence="6 16"/>
<dbReference type="UniPathway" id="UPA00241">
    <property type="reaction ID" value="UER00352"/>
</dbReference>
<dbReference type="EMBL" id="FP929033">
    <property type="protein sequence ID" value="CBK68492.1"/>
    <property type="molecule type" value="Genomic_DNA"/>
</dbReference>
<keyword evidence="9 16" id="KW-0547">Nucleotide-binding</keyword>
<keyword evidence="10 16" id="KW-0418">Kinase</keyword>
<keyword evidence="11 16" id="KW-0067">ATP-binding</keyword>
<sequence length="271" mass="30218">MKKEDNSSSMLQLFFFYFTFAPAKEPKDLNLIIDIGNTKAKIAFFDGGEIVDVVAESNQSLGCLKALCSQYPVEQGIVATVIDLNEKVLADLAALPFPLLWLNHQTPLPVVNLYETPETLGYDRMAAVVGANEQFPHRDILVIDAGTCITYEFIDSKGQYHGGNISPGMQMRFKALHQFTGRLPLVDTNGRKLPMGRDTETAIRAGVMKGMEYEISGYIESMKHKYPELLVFLTGGDDFSFDSSVKSIIFADRFLVLKGLNRILNYNNGRI</sequence>
<keyword evidence="8 16" id="KW-0808">Transferase</keyword>
<feature type="active site" description="Proton acceptor" evidence="16">
    <location>
        <position position="123"/>
    </location>
</feature>
<protein>
    <recommendedName>
        <fullName evidence="15 16">Type III pantothenate kinase</fullName>
        <ecNumber evidence="6 16">2.7.1.33</ecNumber>
    </recommendedName>
    <alternativeName>
        <fullName evidence="16">PanK-III</fullName>
    </alternativeName>
    <alternativeName>
        <fullName evidence="16">Pantothenic acid kinase</fullName>
    </alternativeName>
</protein>
<reference evidence="17 18" key="1">
    <citation type="submission" date="2010-03" db="EMBL/GenBank/DDBJ databases">
        <title>The genome sequence of Bacteriodes xylanisolvens XB1A.</title>
        <authorList>
            <consortium name="metaHIT consortium -- http://www.metahit.eu/"/>
            <person name="Pajon A."/>
            <person name="Turner K."/>
            <person name="Parkhill J."/>
            <person name="Bernalier A."/>
        </authorList>
    </citation>
    <scope>NUCLEOTIDE SEQUENCE [LARGE SCALE GENOMIC DNA]</scope>
    <source>
        <strain evidence="17 18">XB1A</strain>
    </source>
</reference>
<evidence type="ECO:0000256" key="16">
    <source>
        <dbReference type="HAMAP-Rule" id="MF_01274"/>
    </source>
</evidence>
<evidence type="ECO:0000256" key="7">
    <source>
        <dbReference type="ARBA" id="ARBA00022490"/>
    </source>
</evidence>
<dbReference type="PATRIC" id="fig|657309.4.peg.2346"/>
<evidence type="ECO:0000256" key="5">
    <source>
        <dbReference type="ARBA" id="ARBA00011738"/>
    </source>
</evidence>
<dbReference type="KEGG" id="bxy:BXY_35010"/>
<dbReference type="HAMAP" id="MF_01274">
    <property type="entry name" value="Pantothen_kinase_3"/>
    <property type="match status" value="1"/>
</dbReference>
<dbReference type="Pfam" id="PF03309">
    <property type="entry name" value="Pan_kinase"/>
    <property type="match status" value="1"/>
</dbReference>
<comment type="pathway">
    <text evidence="4 16">Cofactor biosynthesis; coenzyme A biosynthesis; CoA from (R)-pantothenate: step 1/5.</text>
</comment>
<feature type="binding site" evidence="16">
    <location>
        <position position="114"/>
    </location>
    <ligand>
        <name>substrate</name>
    </ligand>
</feature>
<dbReference type="Gene3D" id="3.30.420.40">
    <property type="match status" value="1"/>
</dbReference>
<evidence type="ECO:0000256" key="10">
    <source>
        <dbReference type="ARBA" id="ARBA00022777"/>
    </source>
</evidence>
<comment type="cofactor">
    <cofactor evidence="2">
        <name>K(+)</name>
        <dbReference type="ChEBI" id="CHEBI:29103"/>
    </cofactor>
</comment>
<evidence type="ECO:0000256" key="8">
    <source>
        <dbReference type="ARBA" id="ARBA00022679"/>
    </source>
</evidence>
<evidence type="ECO:0000313" key="18">
    <source>
        <dbReference type="Proteomes" id="UP000008795"/>
    </source>
</evidence>
<evidence type="ECO:0000256" key="3">
    <source>
        <dbReference type="ARBA" id="ARBA00004496"/>
    </source>
</evidence>
<proteinExistence type="inferred from homology"/>
<dbReference type="HOGENOM" id="CLU_066627_2_0_10"/>
<dbReference type="InterPro" id="IPR004619">
    <property type="entry name" value="Type_III_PanK"/>
</dbReference>
<gene>
    <name evidence="16" type="primary">coaX</name>
    <name evidence="17" type="ORF">BXY_35010</name>
</gene>
<keyword evidence="13 16" id="KW-0173">Coenzyme A biosynthesis</keyword>
<evidence type="ECO:0000313" key="17">
    <source>
        <dbReference type="EMBL" id="CBK68492.1"/>
    </source>
</evidence>
<evidence type="ECO:0000256" key="11">
    <source>
        <dbReference type="ARBA" id="ARBA00022840"/>
    </source>
</evidence>
<comment type="subunit">
    <text evidence="5 16">Homodimer.</text>
</comment>
<dbReference type="eggNOG" id="COG1521">
    <property type="taxonomic scope" value="Bacteria"/>
</dbReference>
<dbReference type="GO" id="GO:0046872">
    <property type="term" value="F:metal ion binding"/>
    <property type="evidence" value="ECO:0007669"/>
    <property type="project" value="UniProtKB-KW"/>
</dbReference>
<accession>D6D240</accession>
<feature type="binding site" evidence="16">
    <location>
        <position position="144"/>
    </location>
    <ligand>
        <name>K(+)</name>
        <dbReference type="ChEBI" id="CHEBI:29103"/>
    </ligand>
</feature>
<evidence type="ECO:0000256" key="15">
    <source>
        <dbReference type="ARBA" id="ARBA00040883"/>
    </source>
</evidence>
<evidence type="ECO:0000256" key="14">
    <source>
        <dbReference type="ARBA" id="ARBA00038036"/>
    </source>
</evidence>